<feature type="non-terminal residue" evidence="2">
    <location>
        <position position="1"/>
    </location>
</feature>
<dbReference type="AlphaFoldDB" id="A0A7J6M3T1"/>
<evidence type="ECO:0000313" key="2">
    <source>
        <dbReference type="EMBL" id="KAF4665840.1"/>
    </source>
</evidence>
<keyword evidence="1" id="KW-0732">Signal</keyword>
<feature type="signal peptide" evidence="1">
    <location>
        <begin position="1"/>
        <end position="21"/>
    </location>
</feature>
<protein>
    <submittedName>
        <fullName evidence="2">Uncharacterized protein</fullName>
    </submittedName>
</protein>
<feature type="chain" id="PRO_5029793286" evidence="1">
    <location>
        <begin position="22"/>
        <end position="340"/>
    </location>
</feature>
<reference evidence="2 3" key="1">
    <citation type="submission" date="2020-04" db="EMBL/GenBank/DDBJ databases">
        <title>Perkinsus chesapeaki whole genome sequence.</title>
        <authorList>
            <person name="Bogema D.R."/>
        </authorList>
    </citation>
    <scope>NUCLEOTIDE SEQUENCE [LARGE SCALE GENOMIC DNA]</scope>
    <source>
        <strain evidence="2">ATCC PRA-425</strain>
    </source>
</reference>
<gene>
    <name evidence="2" type="ORF">FOL47_004402</name>
</gene>
<keyword evidence="3" id="KW-1185">Reference proteome</keyword>
<organism evidence="2 3">
    <name type="scientific">Perkinsus chesapeaki</name>
    <name type="common">Clam parasite</name>
    <name type="synonym">Perkinsus andrewsi</name>
    <dbReference type="NCBI Taxonomy" id="330153"/>
    <lineage>
        <taxon>Eukaryota</taxon>
        <taxon>Sar</taxon>
        <taxon>Alveolata</taxon>
        <taxon>Perkinsozoa</taxon>
        <taxon>Perkinsea</taxon>
        <taxon>Perkinsida</taxon>
        <taxon>Perkinsidae</taxon>
        <taxon>Perkinsus</taxon>
    </lineage>
</organism>
<evidence type="ECO:0000313" key="3">
    <source>
        <dbReference type="Proteomes" id="UP000591131"/>
    </source>
</evidence>
<name>A0A7J6M3T1_PERCH</name>
<proteinExistence type="predicted"/>
<dbReference type="EMBL" id="JAAPAO010000250">
    <property type="protein sequence ID" value="KAF4665840.1"/>
    <property type="molecule type" value="Genomic_DNA"/>
</dbReference>
<comment type="caution">
    <text evidence="2">The sequence shown here is derived from an EMBL/GenBank/DDBJ whole genome shotgun (WGS) entry which is preliminary data.</text>
</comment>
<evidence type="ECO:0000256" key="1">
    <source>
        <dbReference type="SAM" id="SignalP"/>
    </source>
</evidence>
<sequence>MLPPFLSSQYVFLFLTHLAIGWVLPDALDCSTLWLPGLEEQLTWADYLRIVEDAGSHPEDSDKLSHALRLSRGVVIEAIENEELRETGYQLHIAGIMQLPPPPPPSPLRHNATAHCITGVLFATYNFIKWTLSSPEVDDIHAEELKRIGRDILSHYIQYPGNDADTSEASMFPFTSADLEIILANSPGQISFERSDAWSAAQALPRDGPLMPDAHCSPQKHKEDIRGIRLAAISEHMQFVVEAATMALEGLTHRGPATLGTYFAKLRHVTSDKISDGTLQVEDRRSYDALWDGLQGATLEHLDAIMTEAWTDEFIQQADVIMCVDVALWICALMHRNRPP</sequence>
<accession>A0A7J6M3T1</accession>
<dbReference type="Proteomes" id="UP000591131">
    <property type="component" value="Unassembled WGS sequence"/>
</dbReference>